<dbReference type="KEGG" id="simp:C6571_12400"/>
<sequence length="77" mass="8103">MATRDKNAWALKVLALVKAGNLPAALAQTQVAPTAGDIVRLQALLAGLPATPALRHFVGQVEDARTLMAAPRLHRSP</sequence>
<keyword evidence="1" id="KW-0732">Signal</keyword>
<protein>
    <submittedName>
        <fullName evidence="2">Uncharacterized protein</fullName>
    </submittedName>
</protein>
<evidence type="ECO:0000313" key="2">
    <source>
        <dbReference type="EMBL" id="AVO41978.1"/>
    </source>
</evidence>
<dbReference type="RefSeq" id="WP_106446955.1">
    <property type="nucleotide sequence ID" value="NZ_CP027669.1"/>
</dbReference>
<dbReference type="Proteomes" id="UP000239326">
    <property type="component" value="Chromosome"/>
</dbReference>
<feature type="signal peptide" evidence="1">
    <location>
        <begin position="1"/>
        <end position="27"/>
    </location>
</feature>
<dbReference type="EMBL" id="CP027669">
    <property type="protein sequence ID" value="AVO41978.1"/>
    <property type="molecule type" value="Genomic_DNA"/>
</dbReference>
<evidence type="ECO:0000313" key="3">
    <source>
        <dbReference type="Proteomes" id="UP000239326"/>
    </source>
</evidence>
<feature type="chain" id="PRO_5015459132" evidence="1">
    <location>
        <begin position="28"/>
        <end position="77"/>
    </location>
</feature>
<proteinExistence type="predicted"/>
<gene>
    <name evidence="2" type="ORF">C6571_12400</name>
</gene>
<organism evidence="2 3">
    <name type="scientific">Simplicispira suum</name>
    <dbReference type="NCBI Taxonomy" id="2109915"/>
    <lineage>
        <taxon>Bacteria</taxon>
        <taxon>Pseudomonadati</taxon>
        <taxon>Pseudomonadota</taxon>
        <taxon>Betaproteobacteria</taxon>
        <taxon>Burkholderiales</taxon>
        <taxon>Comamonadaceae</taxon>
        <taxon>Simplicispira</taxon>
    </lineage>
</organism>
<evidence type="ECO:0000256" key="1">
    <source>
        <dbReference type="SAM" id="SignalP"/>
    </source>
</evidence>
<dbReference type="AlphaFoldDB" id="A0A2S0N1F2"/>
<accession>A0A2S0N1F2</accession>
<reference evidence="2 3" key="1">
    <citation type="submission" date="2018-03" db="EMBL/GenBank/DDBJ databases">
        <title>Genome sequencing of Simplicispira sp.</title>
        <authorList>
            <person name="Kim S.-J."/>
            <person name="Heo J."/>
            <person name="Kwon S.-W."/>
        </authorList>
    </citation>
    <scope>NUCLEOTIDE SEQUENCE [LARGE SCALE GENOMIC DNA]</scope>
    <source>
        <strain evidence="2 3">SC1-8</strain>
    </source>
</reference>
<name>A0A2S0N1F2_9BURK</name>
<keyword evidence="3" id="KW-1185">Reference proteome</keyword>